<dbReference type="PROSITE" id="PS00455">
    <property type="entry name" value="AMP_BINDING"/>
    <property type="match status" value="1"/>
</dbReference>
<dbReference type="CDD" id="cd19543">
    <property type="entry name" value="DCL_NRPS"/>
    <property type="match status" value="1"/>
</dbReference>
<comment type="cofactor">
    <cofactor evidence="1">
        <name>pantetheine 4'-phosphate</name>
        <dbReference type="ChEBI" id="CHEBI:47942"/>
    </cofactor>
</comment>
<name>B7T1D1_9BACT</name>
<evidence type="ECO:0000313" key="5">
    <source>
        <dbReference type="EMBL" id="ACJ60989.1"/>
    </source>
</evidence>
<dbReference type="InterPro" id="IPR010071">
    <property type="entry name" value="AA_adenyl_dom"/>
</dbReference>
<keyword evidence="3" id="KW-0597">Phosphoprotein</keyword>
<dbReference type="FunFam" id="3.40.50.980:FF:000001">
    <property type="entry name" value="Non-ribosomal peptide synthetase"/>
    <property type="match status" value="1"/>
</dbReference>
<dbReference type="Pfam" id="PF00550">
    <property type="entry name" value="PP-binding"/>
    <property type="match status" value="1"/>
</dbReference>
<dbReference type="Gene3D" id="3.40.50.1820">
    <property type="entry name" value="alpha/beta hydrolase"/>
    <property type="match status" value="1"/>
</dbReference>
<organism evidence="5">
    <name type="scientific">uncultured soil bacterium</name>
    <dbReference type="NCBI Taxonomy" id="164851"/>
    <lineage>
        <taxon>Bacteria</taxon>
        <taxon>environmental samples</taxon>
    </lineage>
</organism>
<dbReference type="Gene3D" id="3.30.559.10">
    <property type="entry name" value="Chloramphenicol acetyltransferase-like domain"/>
    <property type="match status" value="1"/>
</dbReference>
<sequence length="1069" mass="115148">MVNTSTTSHGSALAEVWPLSPMQEGILYHASLDDEAPDIHLIQQSQIIDGPMDTDRFRKSWETLLDRHAALRACFHRRKSGETVQLIPREVKLPWAECDLSDLAEEDALAEMSVIAEKERARRFDLTRPPLLRLMLIRLGPDRHCLVTTSHHLLIDGWSRAIIESDLLEVYAAGGVASGLRPAGSYGNYLAWLGRQDKQAARAAWRAELAGADGSALGIPERPGMNPGLPAQEVIRHSPAFTSALVEFARSHGLTLNTLVQGAWALVLARLARRRDVVFGAVVSGRPAELPGAEQTVGLFINTVPVRVRLDGGQSVLQLLTELQERQSALMSHRHLGLPEIQKLGEASFDTIVVFENYADPAATVLDVRSASSAKSDSPGGLRLTLKEFHQATPYAITLGVMPGENLETELQYQPKMLDALLAREALHGLTRVLERMIAEPGAAVGRLDVVSDAGRELVVKRWNETGDAIGAPSAVDLFRRQVERTPDATAVMAGDRVWSFEELDEWSGRLARALTDRGVERGDRVGVVLERSVEVLAAWLGVWKAGAAFVPVDPDYPADRVAFMLADSAVAAVVCRAETSGVVPAGYQQIMVDDPIEGAASLVPVGPNDLAYVMYTSGSTGTPKGVAVSHGGVAALVGYAVWDLHAGDAVLMHAPHTFDPALFEVWVSLVSGARVMLAEPGVIDAERLAAHVADGLTAVNFTAGQFRALAQESPESFSGLRYVQTGGDVVPLGAVERVRQACPRLRVMHTYGPTETTFCATWNMIEPGDQVGPTLPIGRPHPGRRLYVLDVFLRPLPPGVAGDLYIAGAGVAHGYLGRSALTAERFVADPFTPGERMYRTGDVAYWTDEGELVFAGRADNLVKIRGYRVEPGEVEAVLAGQLGVDQAVVVARDGRLIGYVLSDGGVDPVRLREQVAGVLPDYMVPAAVIALDALPVTANGKIDREALPDPDFSGRVSGREPVTEVERVLCELFAEVLGLERVGVDDSFFELGGDSITSMQLAARGRREGMAFGAREVFEHRSPAGIAVFVELGADDPAAGGHAASDVDLLDLDQGEMEEFEAEFDDEL</sequence>
<dbReference type="PANTHER" id="PTHR45527:SF1">
    <property type="entry name" value="FATTY ACID SYNTHASE"/>
    <property type="match status" value="1"/>
</dbReference>
<protein>
    <submittedName>
        <fullName evidence="5">Teg6</fullName>
    </submittedName>
</protein>
<proteinExistence type="predicted"/>
<evidence type="ECO:0000256" key="3">
    <source>
        <dbReference type="ARBA" id="ARBA00022553"/>
    </source>
</evidence>
<dbReference type="Pfam" id="PF13193">
    <property type="entry name" value="AMP-binding_C"/>
    <property type="match status" value="1"/>
</dbReference>
<dbReference type="CDD" id="cd12117">
    <property type="entry name" value="A_NRPS_Srf_like"/>
    <property type="match status" value="1"/>
</dbReference>
<dbReference type="InterPro" id="IPR025110">
    <property type="entry name" value="AMP-bd_C"/>
</dbReference>
<dbReference type="InterPro" id="IPR023213">
    <property type="entry name" value="CAT-like_dom_sf"/>
</dbReference>
<dbReference type="Pfam" id="PF00668">
    <property type="entry name" value="Condensation"/>
    <property type="match status" value="1"/>
</dbReference>
<gene>
    <name evidence="5" type="primary">teg6</name>
</gene>
<dbReference type="NCBIfam" id="TIGR01733">
    <property type="entry name" value="AA-adenyl-dom"/>
    <property type="match status" value="1"/>
</dbReference>
<accession>B7T1D1</accession>
<evidence type="ECO:0000259" key="4">
    <source>
        <dbReference type="PROSITE" id="PS50075"/>
    </source>
</evidence>
<dbReference type="InterPro" id="IPR009081">
    <property type="entry name" value="PP-bd_ACP"/>
</dbReference>
<dbReference type="InterPro" id="IPR029058">
    <property type="entry name" value="AB_hydrolase_fold"/>
</dbReference>
<dbReference type="InterPro" id="IPR001242">
    <property type="entry name" value="Condensation_dom"/>
</dbReference>
<dbReference type="FunFam" id="3.40.50.12780:FF:000012">
    <property type="entry name" value="Non-ribosomal peptide synthetase"/>
    <property type="match status" value="1"/>
</dbReference>
<dbReference type="Gene3D" id="3.30.559.30">
    <property type="entry name" value="Nonribosomal peptide synthetase, condensation domain"/>
    <property type="match status" value="1"/>
</dbReference>
<dbReference type="GO" id="GO:0031177">
    <property type="term" value="F:phosphopantetheine binding"/>
    <property type="evidence" value="ECO:0007669"/>
    <property type="project" value="InterPro"/>
</dbReference>
<dbReference type="SUPFAM" id="SSF52777">
    <property type="entry name" value="CoA-dependent acyltransferases"/>
    <property type="match status" value="2"/>
</dbReference>
<feature type="domain" description="Carrier" evidence="4">
    <location>
        <begin position="961"/>
        <end position="1035"/>
    </location>
</feature>
<keyword evidence="2" id="KW-0596">Phosphopantetheine</keyword>
<dbReference type="InterPro" id="IPR020806">
    <property type="entry name" value="PKS_PP-bd"/>
</dbReference>
<dbReference type="Pfam" id="PF00501">
    <property type="entry name" value="AMP-binding"/>
    <property type="match status" value="1"/>
</dbReference>
<dbReference type="PANTHER" id="PTHR45527">
    <property type="entry name" value="NONRIBOSOMAL PEPTIDE SYNTHETASE"/>
    <property type="match status" value="1"/>
</dbReference>
<dbReference type="InterPro" id="IPR020845">
    <property type="entry name" value="AMP-binding_CS"/>
</dbReference>
<dbReference type="Gene3D" id="3.40.50.980">
    <property type="match status" value="2"/>
</dbReference>
<dbReference type="GO" id="GO:0044550">
    <property type="term" value="P:secondary metabolite biosynthetic process"/>
    <property type="evidence" value="ECO:0007669"/>
    <property type="project" value="TreeGrafter"/>
</dbReference>
<dbReference type="EMBL" id="EU874253">
    <property type="protein sequence ID" value="ACJ60989.1"/>
    <property type="molecule type" value="Genomic_DNA"/>
</dbReference>
<dbReference type="InterPro" id="IPR000873">
    <property type="entry name" value="AMP-dep_synth/lig_dom"/>
</dbReference>
<dbReference type="GO" id="GO:0005829">
    <property type="term" value="C:cytosol"/>
    <property type="evidence" value="ECO:0007669"/>
    <property type="project" value="TreeGrafter"/>
</dbReference>
<dbReference type="FunFam" id="1.10.1200.10:FF:000005">
    <property type="entry name" value="Nonribosomal peptide synthetase 1"/>
    <property type="match status" value="1"/>
</dbReference>
<dbReference type="Gene3D" id="2.30.38.10">
    <property type="entry name" value="Luciferase, Domain 3"/>
    <property type="match status" value="1"/>
</dbReference>
<reference evidence="5" key="1">
    <citation type="journal article" date="2008" name="Proc. Natl. Acad. Sci. U.S.A.">
        <title>Cloning and characterization of new glycopeptide gene clusters found in an environmental DNA megalibrary.</title>
        <authorList>
            <person name="Banik J.J."/>
            <person name="Brady S.F."/>
        </authorList>
    </citation>
    <scope>NUCLEOTIDE SEQUENCE</scope>
</reference>
<dbReference type="GO" id="GO:0003824">
    <property type="term" value="F:catalytic activity"/>
    <property type="evidence" value="ECO:0007669"/>
    <property type="project" value="InterPro"/>
</dbReference>
<dbReference type="FunFam" id="2.30.38.10:FF:000001">
    <property type="entry name" value="Non-ribosomal peptide synthetase PvdI"/>
    <property type="match status" value="1"/>
</dbReference>
<dbReference type="PROSITE" id="PS50075">
    <property type="entry name" value="CARRIER"/>
    <property type="match status" value="1"/>
</dbReference>
<dbReference type="Gene3D" id="3.30.300.30">
    <property type="match status" value="1"/>
</dbReference>
<dbReference type="SMART" id="SM00823">
    <property type="entry name" value="PKS_PP"/>
    <property type="match status" value="1"/>
</dbReference>
<dbReference type="InterPro" id="IPR045851">
    <property type="entry name" value="AMP-bd_C_sf"/>
</dbReference>
<dbReference type="AlphaFoldDB" id="B7T1D1"/>
<evidence type="ECO:0000256" key="2">
    <source>
        <dbReference type="ARBA" id="ARBA00022450"/>
    </source>
</evidence>
<dbReference type="SUPFAM" id="SSF56801">
    <property type="entry name" value="Acetyl-CoA synthetase-like"/>
    <property type="match status" value="1"/>
</dbReference>
<dbReference type="SUPFAM" id="SSF47336">
    <property type="entry name" value="ACP-like"/>
    <property type="match status" value="1"/>
</dbReference>
<evidence type="ECO:0000256" key="1">
    <source>
        <dbReference type="ARBA" id="ARBA00001957"/>
    </source>
</evidence>
<dbReference type="InterPro" id="IPR036736">
    <property type="entry name" value="ACP-like_sf"/>
</dbReference>
<dbReference type="GO" id="GO:0043041">
    <property type="term" value="P:amino acid activation for nonribosomal peptide biosynthetic process"/>
    <property type="evidence" value="ECO:0007669"/>
    <property type="project" value="TreeGrafter"/>
</dbReference>